<feature type="transmembrane region" description="Helical" evidence="1">
    <location>
        <begin position="64"/>
        <end position="87"/>
    </location>
</feature>
<sequence length="158" mass="18325">MTHGQKCWVRRAGWILFLIYLVLLVYFLFFAEEYGRQGTGTGEYRYNLVPFEEIRRFWIYRQQVGFSAAFLNLAGNVIGFMPFGFLLPVMAARMRHFRVTVPLGFLLSLSVEVIQLFTRVGSFDVDDLMLNTLGVVLGYLLFILLNGIRRMLDHGKKI</sequence>
<evidence type="ECO:0000313" key="3">
    <source>
        <dbReference type="EMBL" id="HIV25647.1"/>
    </source>
</evidence>
<reference evidence="3" key="1">
    <citation type="submission" date="2020-10" db="EMBL/GenBank/DDBJ databases">
        <authorList>
            <person name="Gilroy R."/>
        </authorList>
    </citation>
    <scope>NUCLEOTIDE SEQUENCE</scope>
    <source>
        <strain evidence="3">CHK188-20938</strain>
    </source>
</reference>
<dbReference type="PANTHER" id="PTHR36834">
    <property type="entry name" value="MEMBRANE PROTEIN-RELATED"/>
    <property type="match status" value="1"/>
</dbReference>
<feature type="transmembrane region" description="Helical" evidence="1">
    <location>
        <begin position="12"/>
        <end position="31"/>
    </location>
</feature>
<protein>
    <submittedName>
        <fullName evidence="3">VanZ family protein</fullName>
    </submittedName>
</protein>
<comment type="caution">
    <text evidence="3">The sequence shown here is derived from an EMBL/GenBank/DDBJ whole genome shotgun (WGS) entry which is preliminary data.</text>
</comment>
<evidence type="ECO:0000313" key="4">
    <source>
        <dbReference type="Proteomes" id="UP000824169"/>
    </source>
</evidence>
<feature type="transmembrane region" description="Helical" evidence="1">
    <location>
        <begin position="99"/>
        <end position="117"/>
    </location>
</feature>
<dbReference type="Proteomes" id="UP000824169">
    <property type="component" value="Unassembled WGS sequence"/>
</dbReference>
<keyword evidence="1" id="KW-0472">Membrane</keyword>
<accession>A0A9D1TBF5</accession>
<keyword evidence="1" id="KW-0812">Transmembrane</keyword>
<dbReference type="InterPro" id="IPR053150">
    <property type="entry name" value="Teicoplanin_resist-assoc"/>
</dbReference>
<reference evidence="3" key="2">
    <citation type="journal article" date="2021" name="PeerJ">
        <title>Extensive microbial diversity within the chicken gut microbiome revealed by metagenomics and culture.</title>
        <authorList>
            <person name="Gilroy R."/>
            <person name="Ravi A."/>
            <person name="Getino M."/>
            <person name="Pursley I."/>
            <person name="Horton D.L."/>
            <person name="Alikhan N.F."/>
            <person name="Baker D."/>
            <person name="Gharbi K."/>
            <person name="Hall N."/>
            <person name="Watson M."/>
            <person name="Adriaenssens E.M."/>
            <person name="Foster-Nyarko E."/>
            <person name="Jarju S."/>
            <person name="Secka A."/>
            <person name="Antonio M."/>
            <person name="Oren A."/>
            <person name="Chaudhuri R.R."/>
            <person name="La Ragione R."/>
            <person name="Hildebrand F."/>
            <person name="Pallen M.J."/>
        </authorList>
    </citation>
    <scope>NUCLEOTIDE SEQUENCE</scope>
    <source>
        <strain evidence="3">CHK188-20938</strain>
    </source>
</reference>
<dbReference type="AlphaFoldDB" id="A0A9D1TBF5"/>
<dbReference type="Pfam" id="PF04892">
    <property type="entry name" value="VanZ"/>
    <property type="match status" value="1"/>
</dbReference>
<proteinExistence type="predicted"/>
<name>A0A9D1TBF5_9FIRM</name>
<feature type="domain" description="VanZ-like" evidence="2">
    <location>
        <begin position="17"/>
        <end position="145"/>
    </location>
</feature>
<organism evidence="3 4">
    <name type="scientific">Candidatus Scatomonas pullistercoris</name>
    <dbReference type="NCBI Taxonomy" id="2840920"/>
    <lineage>
        <taxon>Bacteria</taxon>
        <taxon>Bacillati</taxon>
        <taxon>Bacillota</taxon>
        <taxon>Clostridia</taxon>
        <taxon>Lachnospirales</taxon>
        <taxon>Lachnospiraceae</taxon>
        <taxon>Lachnospiraceae incertae sedis</taxon>
        <taxon>Candidatus Scatomonas</taxon>
    </lineage>
</organism>
<evidence type="ECO:0000259" key="2">
    <source>
        <dbReference type="Pfam" id="PF04892"/>
    </source>
</evidence>
<dbReference type="PANTHER" id="PTHR36834:SF1">
    <property type="entry name" value="INTEGRAL MEMBRANE PROTEIN"/>
    <property type="match status" value="1"/>
</dbReference>
<dbReference type="EMBL" id="DVOO01000022">
    <property type="protein sequence ID" value="HIV25647.1"/>
    <property type="molecule type" value="Genomic_DNA"/>
</dbReference>
<gene>
    <name evidence="3" type="ORF">IAB71_07700</name>
</gene>
<feature type="transmembrane region" description="Helical" evidence="1">
    <location>
        <begin position="129"/>
        <end position="148"/>
    </location>
</feature>
<evidence type="ECO:0000256" key="1">
    <source>
        <dbReference type="SAM" id="Phobius"/>
    </source>
</evidence>
<keyword evidence="1" id="KW-1133">Transmembrane helix</keyword>
<dbReference type="InterPro" id="IPR006976">
    <property type="entry name" value="VanZ-like"/>
</dbReference>